<feature type="compositionally biased region" description="Basic and acidic residues" evidence="3">
    <location>
        <begin position="93"/>
        <end position="106"/>
    </location>
</feature>
<feature type="compositionally biased region" description="Low complexity" evidence="3">
    <location>
        <begin position="660"/>
        <end position="708"/>
    </location>
</feature>
<feature type="compositionally biased region" description="Low complexity" evidence="3">
    <location>
        <begin position="1"/>
        <end position="14"/>
    </location>
</feature>
<dbReference type="EMBL" id="LCWF01000114">
    <property type="protein sequence ID" value="KKY18895.1"/>
    <property type="molecule type" value="Genomic_DNA"/>
</dbReference>
<dbReference type="InterPro" id="IPR006594">
    <property type="entry name" value="LisH"/>
</dbReference>
<feature type="region of interest" description="Disordered" evidence="3">
    <location>
        <begin position="418"/>
        <end position="733"/>
    </location>
</feature>
<dbReference type="PANTHER" id="PTHR12610:SF12">
    <property type="entry name" value="SEQUENCE-SPECIFIC SINGLE-STRANDED DNA-BINDING PROTEIN, ISOFORM D"/>
    <property type="match status" value="1"/>
</dbReference>
<keyword evidence="4" id="KW-0808">Transferase</keyword>
<feature type="compositionally biased region" description="Polar residues" evidence="3">
    <location>
        <begin position="238"/>
        <end position="251"/>
    </location>
</feature>
<feature type="region of interest" description="Disordered" evidence="3">
    <location>
        <begin position="1"/>
        <end position="20"/>
    </location>
</feature>
<feature type="region of interest" description="Disordered" evidence="3">
    <location>
        <begin position="231"/>
        <end position="281"/>
    </location>
</feature>
<evidence type="ECO:0000313" key="5">
    <source>
        <dbReference type="Proteomes" id="UP000053317"/>
    </source>
</evidence>
<evidence type="ECO:0000256" key="3">
    <source>
        <dbReference type="SAM" id="MobiDB-lite"/>
    </source>
</evidence>
<feature type="compositionally biased region" description="Low complexity" evidence="3">
    <location>
        <begin position="635"/>
        <end position="647"/>
    </location>
</feature>
<dbReference type="Pfam" id="PF08513">
    <property type="entry name" value="LisH"/>
    <property type="match status" value="1"/>
</dbReference>
<proteinExistence type="predicted"/>
<sequence>MNNMNMPNMNHAAGGPVGGGVPMMHNATTSNPPESNESMKIRFNTYIYDYFLKHGFYESARALVRDEKFQISTTTNTKQSPGRQVNGVDDMDTDSKDDVRIPDDLPRPSLGGPDPSGNSFLFDWYCLFSDVFQAQRTKGKPGQPSAIRQYLWQAENLQRLRDSQNGQMLRGNPQMMASQMNQFNNMRIRNGAMTNAEMQKRMIQSNMTPQQMQQLATQNKLMQNMQRGEQADMEMNGQRPQSPSGENTGSPNKRPRLEGAQFNGQQMGPNGRGQGMAPNMGQNAMTNMMMKNGVNVQGMTPQQYQSFAAQNPAVQAKSIQVYAQNLAQHHNRSAMNQGAMPNGMMNPAGVMPNQGSPMMQQMNENFILDPNFNNPAVSAQMRATMAQQAAANGGQGGNHALQDYQMQLMLLEQQNKKRLMMARQEQDSMTRADGQPGIPAQQGMQPPGMSPSGSRNGPSPNPNEQMKRTPQLGQSGIPGSPTPGGPTGSPAPMNFNGQMPQDFSNQMFAMGKLGEGMMPGQGVRPPNGMNPAMQAGRMPANWQQGGPGGQPMMQQPSQQGQPQGNIGTPQQRNEMPPPQAPAAAGPNAGRGTQPSSPQTTAQAPPTPQQTSKGNPTGKGKKSEKGNAKNRPQKKNTANSAAANNAEASDPPATPTPSTPITPVHPNAFNKNAPSSGNASAGNTSAPTSAPQPNAATAGQQPQQGAAGQQPGGVAAGNAADPNHMGMAAASFGDFNGVDPSFNLDFGPLDAPDVLENFDFDSFLNNPDEGVGATGFSFDAAGLGLDGGYGVDNGAEV</sequence>
<dbReference type="PANTHER" id="PTHR12610">
    <property type="entry name" value="SINGLE STRANDED DNA BINDING PROTEIN"/>
    <property type="match status" value="1"/>
</dbReference>
<feature type="compositionally biased region" description="Low complexity" evidence="3">
    <location>
        <begin position="550"/>
        <end position="564"/>
    </location>
</feature>
<reference evidence="4 5" key="1">
    <citation type="submission" date="2015-05" db="EMBL/GenBank/DDBJ databases">
        <title>Distinctive expansion of gene families associated with plant cell wall degradation and secondary metabolism in the genomes of grapevine trunk pathogens.</title>
        <authorList>
            <person name="Lawrence D.P."/>
            <person name="Travadon R."/>
            <person name="Rolshausen P.E."/>
            <person name="Baumgartner K."/>
        </authorList>
    </citation>
    <scope>NUCLEOTIDE SEQUENCE [LARGE SCALE GENOMIC DNA]</scope>
    <source>
        <strain evidence="4">UCRPC4</strain>
    </source>
</reference>
<dbReference type="PROSITE" id="PS50896">
    <property type="entry name" value="LISH"/>
    <property type="match status" value="1"/>
</dbReference>
<evidence type="ECO:0000256" key="1">
    <source>
        <dbReference type="ARBA" id="ARBA00004123"/>
    </source>
</evidence>
<feature type="compositionally biased region" description="Polar residues" evidence="3">
    <location>
        <begin position="72"/>
        <end position="83"/>
    </location>
</feature>
<protein>
    <submittedName>
        <fullName evidence="4">Putative camp-dependent protein kinase pathway protein</fullName>
    </submittedName>
</protein>
<feature type="region of interest" description="Disordered" evidence="3">
    <location>
        <begin position="72"/>
        <end position="114"/>
    </location>
</feature>
<comment type="caution">
    <text evidence="4">The sequence shown here is derived from an EMBL/GenBank/DDBJ whole genome shotgun (WGS) entry which is preliminary data.</text>
</comment>
<comment type="subcellular location">
    <subcellularLocation>
        <location evidence="1">Nucleus</location>
    </subcellularLocation>
</comment>
<keyword evidence="5" id="KW-1185">Reference proteome</keyword>
<reference evidence="4 5" key="2">
    <citation type="submission" date="2015-05" db="EMBL/GenBank/DDBJ databases">
        <authorList>
            <person name="Morales-Cruz A."/>
            <person name="Amrine K.C."/>
            <person name="Cantu D."/>
        </authorList>
    </citation>
    <scope>NUCLEOTIDE SEQUENCE [LARGE SCALE GENOMIC DNA]</scope>
    <source>
        <strain evidence="4">UCRPC4</strain>
    </source>
</reference>
<dbReference type="GO" id="GO:0005634">
    <property type="term" value="C:nucleus"/>
    <property type="evidence" value="ECO:0007669"/>
    <property type="project" value="UniProtKB-SubCell"/>
</dbReference>
<dbReference type="GO" id="GO:0016301">
    <property type="term" value="F:kinase activity"/>
    <property type="evidence" value="ECO:0007669"/>
    <property type="project" value="UniProtKB-KW"/>
</dbReference>
<name>A0A0G2GQ12_PHACM</name>
<gene>
    <name evidence="4" type="ORF">UCRPC4_g04740</name>
</gene>
<accession>A0A0G2GQ12</accession>
<feature type="compositionally biased region" description="Low complexity" evidence="3">
    <location>
        <begin position="446"/>
        <end position="458"/>
    </location>
</feature>
<feature type="compositionally biased region" description="Low complexity" evidence="3">
    <location>
        <begin position="581"/>
        <end position="611"/>
    </location>
</feature>
<keyword evidence="2" id="KW-0539">Nucleus</keyword>
<dbReference type="Proteomes" id="UP000053317">
    <property type="component" value="Unassembled WGS sequence"/>
</dbReference>
<keyword evidence="4" id="KW-0418">Kinase</keyword>
<feature type="compositionally biased region" description="Polar residues" evidence="3">
    <location>
        <begin position="495"/>
        <end position="507"/>
    </location>
</feature>
<dbReference type="OrthoDB" id="5600002at2759"/>
<dbReference type="GO" id="GO:0045944">
    <property type="term" value="P:positive regulation of transcription by RNA polymerase II"/>
    <property type="evidence" value="ECO:0007669"/>
    <property type="project" value="TreeGrafter"/>
</dbReference>
<organism evidence="4 5">
    <name type="scientific">Phaeomoniella chlamydospora</name>
    <name type="common">Phaeoacremonium chlamydosporum</name>
    <dbReference type="NCBI Taxonomy" id="158046"/>
    <lineage>
        <taxon>Eukaryota</taxon>
        <taxon>Fungi</taxon>
        <taxon>Dikarya</taxon>
        <taxon>Ascomycota</taxon>
        <taxon>Pezizomycotina</taxon>
        <taxon>Eurotiomycetes</taxon>
        <taxon>Chaetothyriomycetidae</taxon>
        <taxon>Phaeomoniellales</taxon>
        <taxon>Phaeomoniellaceae</taxon>
        <taxon>Phaeomoniella</taxon>
    </lineage>
</organism>
<dbReference type="AlphaFoldDB" id="A0A0G2GQ12"/>
<evidence type="ECO:0000313" key="4">
    <source>
        <dbReference type="EMBL" id="KKY18895.1"/>
    </source>
</evidence>
<evidence type="ECO:0000256" key="2">
    <source>
        <dbReference type="ARBA" id="ARBA00023242"/>
    </source>
</evidence>